<evidence type="ECO:0000259" key="2">
    <source>
        <dbReference type="Pfam" id="PF23232"/>
    </source>
</evidence>
<dbReference type="AlphaFoldDB" id="A0AAE1I7G3"/>
<sequence length="515" mass="58617">MDFPSVDNSLWNAFDQDGDAKHNISIAGKILHFLDHDAMDIGRRLEEIASGTSSGMIQFIDLWIMYPPGTLIFEQPRNAELSCYMVDSATFEKPSLDVYTQMSTLPPLKLHCWAIDYDGYFPGSLEISKLRYVPEKFLEDAIKVKAILKARGQAFWEMQGPSFRQVASDARAGSTKDESERVVVDRKTHRSLFGGWSLSPDQSKLDRGDNDDDDNDSVGVYSDQVLFNVPVSRRITSEPRVSSTWYSEYDDIDLLGQPDDLILLLCPKRVHAFCLRDKSWKCAAEAFQKPLYMVTAGDLGTDPENLEKLLKIFDYAVSWNAILLLDEADIFLQDRDYDNLQRNALVSIFLRTLEYFNGIMFLTINHVGAFDQAFQSRIHITIGMPEFDEHRRKDVWKILIQDLGRKRSDGSAILTHDECRELGREVVDSWAAQPLNGRQIRNCVRSALALAEDKGVKPNASHFNTVIRLGNAFTQYMKHLRKVEEDEIAQIKGDRLANMKAVLIDGSQKQQENDN</sequence>
<dbReference type="Gene3D" id="3.40.50.300">
    <property type="entry name" value="P-loop containing nucleotide triphosphate hydrolases"/>
    <property type="match status" value="1"/>
</dbReference>
<accession>A0AAE1I7G3</accession>
<evidence type="ECO:0008006" key="5">
    <source>
        <dbReference type="Google" id="ProtNLM"/>
    </source>
</evidence>
<dbReference type="Pfam" id="PF22942">
    <property type="entry name" value="DUF7025"/>
    <property type="match status" value="1"/>
</dbReference>
<dbReference type="Pfam" id="PF23232">
    <property type="entry name" value="AAA_lid_13"/>
    <property type="match status" value="1"/>
</dbReference>
<dbReference type="PANTHER" id="PTHR46411:SF3">
    <property type="entry name" value="AAA+ ATPASE DOMAIN-CONTAINING PROTEIN"/>
    <property type="match status" value="1"/>
</dbReference>
<feature type="domain" description="DUF7025" evidence="1">
    <location>
        <begin position="50"/>
        <end position="128"/>
    </location>
</feature>
<dbReference type="InterPro" id="IPR027417">
    <property type="entry name" value="P-loop_NTPase"/>
</dbReference>
<dbReference type="PANTHER" id="PTHR46411">
    <property type="entry name" value="FAMILY ATPASE, PUTATIVE-RELATED"/>
    <property type="match status" value="1"/>
</dbReference>
<feature type="domain" description="AAA+ ATPase lid" evidence="2">
    <location>
        <begin position="387"/>
        <end position="482"/>
    </location>
</feature>
<dbReference type="SUPFAM" id="SSF52540">
    <property type="entry name" value="P-loop containing nucleoside triphosphate hydrolases"/>
    <property type="match status" value="1"/>
</dbReference>
<evidence type="ECO:0000313" key="4">
    <source>
        <dbReference type="Proteomes" id="UP001273209"/>
    </source>
</evidence>
<reference evidence="3" key="1">
    <citation type="submission" date="2023-11" db="EMBL/GenBank/DDBJ databases">
        <title>The genome sequences of three competitors of mushroom-forming fungi.</title>
        <authorList>
            <person name="Beijen E."/>
            <person name="Ohm R.A."/>
        </authorList>
    </citation>
    <scope>NUCLEOTIDE SEQUENCE</scope>
    <source>
        <strain evidence="3">CBS 100526</strain>
    </source>
</reference>
<evidence type="ECO:0000259" key="1">
    <source>
        <dbReference type="Pfam" id="PF22942"/>
    </source>
</evidence>
<protein>
    <recommendedName>
        <fullName evidence="5">ATPase AAA-type core domain-containing protein</fullName>
    </recommendedName>
</protein>
<dbReference type="RefSeq" id="XP_062751943.1">
    <property type="nucleotide sequence ID" value="XM_062904098.1"/>
</dbReference>
<proteinExistence type="predicted"/>
<keyword evidence="4" id="KW-1185">Reference proteome</keyword>
<dbReference type="GeneID" id="87924003"/>
<dbReference type="InterPro" id="IPR056599">
    <property type="entry name" value="AAA_lid_fung"/>
</dbReference>
<dbReference type="InterPro" id="IPR054289">
    <property type="entry name" value="DUF7025"/>
</dbReference>
<dbReference type="EMBL" id="JAWRVG010000049">
    <property type="protein sequence ID" value="KAK4064191.1"/>
    <property type="molecule type" value="Genomic_DNA"/>
</dbReference>
<gene>
    <name evidence="3" type="ORF">Triagg1_9170</name>
</gene>
<dbReference type="Proteomes" id="UP001273209">
    <property type="component" value="Unassembled WGS sequence"/>
</dbReference>
<name>A0AAE1I7G3_9HYPO</name>
<comment type="caution">
    <text evidence="3">The sequence shown here is derived from an EMBL/GenBank/DDBJ whole genome shotgun (WGS) entry which is preliminary data.</text>
</comment>
<organism evidence="3 4">
    <name type="scientific">Trichoderma aggressivum f. europaeum</name>
    <dbReference type="NCBI Taxonomy" id="173218"/>
    <lineage>
        <taxon>Eukaryota</taxon>
        <taxon>Fungi</taxon>
        <taxon>Dikarya</taxon>
        <taxon>Ascomycota</taxon>
        <taxon>Pezizomycotina</taxon>
        <taxon>Sordariomycetes</taxon>
        <taxon>Hypocreomycetidae</taxon>
        <taxon>Hypocreales</taxon>
        <taxon>Hypocreaceae</taxon>
        <taxon>Trichoderma</taxon>
    </lineage>
</organism>
<evidence type="ECO:0000313" key="3">
    <source>
        <dbReference type="EMBL" id="KAK4064191.1"/>
    </source>
</evidence>